<dbReference type="GO" id="GO:0005524">
    <property type="term" value="F:ATP binding"/>
    <property type="evidence" value="ECO:0007669"/>
    <property type="project" value="UniProtKB-KW"/>
</dbReference>
<dbReference type="NCBIfam" id="TIGR00513">
    <property type="entry name" value="accA"/>
    <property type="match status" value="1"/>
</dbReference>
<proteinExistence type="inferred from homology"/>
<dbReference type="PATRIC" id="fig|281456.6.peg.3350"/>
<dbReference type="InterPro" id="IPR001095">
    <property type="entry name" value="Acetyl_CoA_COase_a_su"/>
</dbReference>
<dbReference type="Pfam" id="PF03255">
    <property type="entry name" value="ACCA"/>
    <property type="match status" value="1"/>
</dbReference>
<evidence type="ECO:0000256" key="9">
    <source>
        <dbReference type="ARBA" id="ARBA00049152"/>
    </source>
</evidence>
<keyword evidence="3 10" id="KW-0808">Transferase</keyword>
<evidence type="ECO:0000313" key="13">
    <source>
        <dbReference type="Proteomes" id="UP000037175"/>
    </source>
</evidence>
<evidence type="ECO:0000256" key="2">
    <source>
        <dbReference type="ARBA" id="ARBA00022516"/>
    </source>
</evidence>
<evidence type="ECO:0000256" key="6">
    <source>
        <dbReference type="ARBA" id="ARBA00022840"/>
    </source>
</evidence>
<dbReference type="PANTHER" id="PTHR42853">
    <property type="entry name" value="ACETYL-COENZYME A CARBOXYLASE CARBOXYL TRANSFERASE SUBUNIT ALPHA"/>
    <property type="match status" value="1"/>
</dbReference>
<evidence type="ECO:0000256" key="8">
    <source>
        <dbReference type="ARBA" id="ARBA00023160"/>
    </source>
</evidence>
<evidence type="ECO:0000256" key="7">
    <source>
        <dbReference type="ARBA" id="ARBA00023098"/>
    </source>
</evidence>
<dbReference type="SUPFAM" id="SSF52096">
    <property type="entry name" value="ClpP/crotonase"/>
    <property type="match status" value="1"/>
</dbReference>
<comment type="pathway">
    <text evidence="1 10">Lipid metabolism; malonyl-CoA biosynthesis; malonyl-CoA from acetyl-CoA: step 1/1.</text>
</comment>
<protein>
    <recommendedName>
        <fullName evidence="10">Acetyl-coenzyme A carboxylase carboxyl transferase subunit alpha</fullName>
        <shortName evidence="10">ACCase subunit alpha</shortName>
        <shortName evidence="10">Acetyl-CoA carboxylase carboxyltransferase subunit alpha</shortName>
        <ecNumber evidence="10">2.1.3.15</ecNumber>
    </recommendedName>
</protein>
<comment type="caution">
    <text evidence="12">The sequence shown here is derived from an EMBL/GenBank/DDBJ whole genome shotgun (WGS) entry which is preliminary data.</text>
</comment>
<dbReference type="NCBIfam" id="NF004344">
    <property type="entry name" value="PRK05724.1"/>
    <property type="match status" value="1"/>
</dbReference>
<sequence length="318" mass="34830">MANVLEFEKPLVELEAKIEELKNFSNEKGIDLSDEIRTLENKAQALKQSIYGNLTAWQKVQIARHVERPTALDYINNLIEGFIELHGDRYFGDDKAIVGGIGKFNGRPVTVLGNVKGKDTKENIMRNFGYAHPEGNRKALRLMQQAEKFNRPVLTFVDTPGAYCGTGAEERGQAEAIAKNLFHMISLKVPIIVTIIGEGGSGGALAIGLGDRTLMLEYAIFSIISPESFASILWKDAGRAQEAAEVMKLTAPHLLEMGIVDKIVAEPLGGAHKDPGKMYVTLKDAIAESLAEVAGISTETMLEQRYQKFRSIGQVISG</sequence>
<keyword evidence="4 10" id="KW-0547">Nucleotide-binding</keyword>
<dbReference type="PANTHER" id="PTHR42853:SF3">
    <property type="entry name" value="ACETYL-COENZYME A CARBOXYLASE CARBOXYL TRANSFERASE SUBUNIT ALPHA, CHLOROPLASTIC"/>
    <property type="match status" value="1"/>
</dbReference>
<comment type="catalytic activity">
    <reaction evidence="9 10">
        <text>N(6)-carboxybiotinyl-L-lysyl-[protein] + acetyl-CoA = N(6)-biotinyl-L-lysyl-[protein] + malonyl-CoA</text>
        <dbReference type="Rhea" id="RHEA:54728"/>
        <dbReference type="Rhea" id="RHEA-COMP:10505"/>
        <dbReference type="Rhea" id="RHEA-COMP:10506"/>
        <dbReference type="ChEBI" id="CHEBI:57288"/>
        <dbReference type="ChEBI" id="CHEBI:57384"/>
        <dbReference type="ChEBI" id="CHEBI:83144"/>
        <dbReference type="ChEBI" id="CHEBI:83145"/>
        <dbReference type="EC" id="2.1.3.15"/>
    </reaction>
</comment>
<keyword evidence="5 10" id="KW-0276">Fatty acid metabolism</keyword>
<keyword evidence="13" id="KW-1185">Reference proteome</keyword>
<dbReference type="PRINTS" id="PR01069">
    <property type="entry name" value="ACCCTRFRASEA"/>
</dbReference>
<keyword evidence="2 10" id="KW-0444">Lipid biosynthesis</keyword>
<keyword evidence="6 10" id="KW-0067">ATP-binding</keyword>
<evidence type="ECO:0000256" key="1">
    <source>
        <dbReference type="ARBA" id="ARBA00004956"/>
    </source>
</evidence>
<evidence type="ECO:0000256" key="4">
    <source>
        <dbReference type="ARBA" id="ARBA00022741"/>
    </source>
</evidence>
<dbReference type="GO" id="GO:0006633">
    <property type="term" value="P:fatty acid biosynthetic process"/>
    <property type="evidence" value="ECO:0007669"/>
    <property type="project" value="UniProtKB-KW"/>
</dbReference>
<comment type="subcellular location">
    <subcellularLocation>
        <location evidence="10">Cytoplasm</location>
    </subcellularLocation>
</comment>
<dbReference type="InterPro" id="IPR011763">
    <property type="entry name" value="COA_CT_C"/>
</dbReference>
<accession>A0A0L6VYF5</accession>
<comment type="subunit">
    <text evidence="10">Acetyl-CoA carboxylase is a heterohexamer composed of biotin carboxyl carrier protein (AccB), biotin carboxylase (AccC) and two subunits each of ACCase subunit alpha (AccA) and ACCase subunit beta (AccD).</text>
</comment>
<evidence type="ECO:0000259" key="11">
    <source>
        <dbReference type="PROSITE" id="PS50989"/>
    </source>
</evidence>
<dbReference type="Gene3D" id="3.90.226.10">
    <property type="entry name" value="2-enoyl-CoA Hydratase, Chain A, domain 1"/>
    <property type="match status" value="1"/>
</dbReference>
<evidence type="ECO:0000256" key="10">
    <source>
        <dbReference type="HAMAP-Rule" id="MF_00823"/>
    </source>
</evidence>
<dbReference type="AlphaFoldDB" id="A0A0L6VYF5"/>
<dbReference type="EC" id="2.1.3.15" evidence="10"/>
<comment type="function">
    <text evidence="10">Component of the acetyl coenzyme A carboxylase (ACC) complex. First, biotin carboxylase catalyzes the carboxylation of biotin on its carrier protein (BCCP) and then the CO(2) group is transferred by the carboxyltransferase to acetyl-CoA to form malonyl-CoA.</text>
</comment>
<comment type="similarity">
    <text evidence="10">Belongs to the AccA family.</text>
</comment>
<dbReference type="HAMAP" id="MF_00823">
    <property type="entry name" value="AcetylCoA_CT_alpha"/>
    <property type="match status" value="1"/>
</dbReference>
<evidence type="ECO:0000256" key="3">
    <source>
        <dbReference type="ARBA" id="ARBA00022679"/>
    </source>
</evidence>
<dbReference type="GO" id="GO:0016743">
    <property type="term" value="F:carboxyl- or carbamoyltransferase activity"/>
    <property type="evidence" value="ECO:0007669"/>
    <property type="project" value="UniProtKB-UniRule"/>
</dbReference>
<keyword evidence="8 10" id="KW-0275">Fatty acid biosynthesis</keyword>
<dbReference type="GO" id="GO:0009317">
    <property type="term" value="C:acetyl-CoA carboxylase complex"/>
    <property type="evidence" value="ECO:0007669"/>
    <property type="project" value="InterPro"/>
</dbReference>
<reference evidence="13" key="1">
    <citation type="submission" date="2015-07" db="EMBL/GenBank/DDBJ databases">
        <title>Complete Genome of Thermincola ferriacetica strain Z-0001T.</title>
        <authorList>
            <person name="Lusk B."/>
            <person name="Badalamenti J.P."/>
            <person name="Parameswaran P."/>
            <person name="Bond D.R."/>
            <person name="Torres C.I."/>
        </authorList>
    </citation>
    <scope>NUCLEOTIDE SEQUENCE [LARGE SCALE GENOMIC DNA]</scope>
    <source>
        <strain evidence="13">Z-0001</strain>
    </source>
</reference>
<dbReference type="Proteomes" id="UP000037175">
    <property type="component" value="Unassembled WGS sequence"/>
</dbReference>
<organism evidence="12 13">
    <name type="scientific">Thermincola ferriacetica</name>
    <dbReference type="NCBI Taxonomy" id="281456"/>
    <lineage>
        <taxon>Bacteria</taxon>
        <taxon>Bacillati</taxon>
        <taxon>Bacillota</taxon>
        <taxon>Clostridia</taxon>
        <taxon>Eubacteriales</taxon>
        <taxon>Thermincolaceae</taxon>
        <taxon>Thermincola</taxon>
    </lineage>
</organism>
<keyword evidence="7 10" id="KW-0443">Lipid metabolism</keyword>
<dbReference type="UniPathway" id="UPA00655">
    <property type="reaction ID" value="UER00711"/>
</dbReference>
<dbReference type="InterPro" id="IPR029045">
    <property type="entry name" value="ClpP/crotonase-like_dom_sf"/>
</dbReference>
<dbReference type="GO" id="GO:2001295">
    <property type="term" value="P:malonyl-CoA biosynthetic process"/>
    <property type="evidence" value="ECO:0007669"/>
    <property type="project" value="UniProtKB-UniRule"/>
</dbReference>
<dbReference type="PROSITE" id="PS50989">
    <property type="entry name" value="COA_CT_CTER"/>
    <property type="match status" value="1"/>
</dbReference>
<dbReference type="NCBIfam" id="NF041504">
    <property type="entry name" value="AccA_sub"/>
    <property type="match status" value="1"/>
</dbReference>
<keyword evidence="10" id="KW-0963">Cytoplasm</keyword>
<dbReference type="EMBL" id="LGTE01000038">
    <property type="protein sequence ID" value="KNZ68285.1"/>
    <property type="molecule type" value="Genomic_DNA"/>
</dbReference>
<dbReference type="GO" id="GO:0003989">
    <property type="term" value="F:acetyl-CoA carboxylase activity"/>
    <property type="evidence" value="ECO:0007669"/>
    <property type="project" value="InterPro"/>
</dbReference>
<evidence type="ECO:0000313" key="12">
    <source>
        <dbReference type="EMBL" id="KNZ68285.1"/>
    </source>
</evidence>
<evidence type="ECO:0000256" key="5">
    <source>
        <dbReference type="ARBA" id="ARBA00022832"/>
    </source>
</evidence>
<gene>
    <name evidence="10" type="primary">accA</name>
    <name evidence="12" type="ORF">Tfer_3184</name>
</gene>
<feature type="domain" description="CoA carboxyltransferase C-terminal" evidence="11">
    <location>
        <begin position="38"/>
        <end position="292"/>
    </location>
</feature>
<dbReference type="RefSeq" id="WP_052219107.1">
    <property type="nucleotide sequence ID" value="NZ_LGTE01000038.1"/>
</dbReference>
<name>A0A0L6VYF5_9FIRM</name>